<dbReference type="InterPro" id="IPR052433">
    <property type="entry name" value="X-Pro_dipept-like"/>
</dbReference>
<accession>A0A1X2GF69</accession>
<sequence length="381" mass="43611">MDEYESMWKSPPGSPSQLIDRYDVDQVHEENDLHTILDALHPSTIYTLDITDTSMLPKHHHPSLNKTHLRPVMDECRLIKHPWEIKLLRQVCHASSKAHISLMQSTRKHRHEHKLRALFRCFIVLHGLSREAYIPIVLSGRRAAILHETLHHEPLPNDEHTIVLVDAGGERSCYGTDITRCYPANGKFSPEARTIYEIVLRMQETVLSHLKEGVMWADMEFLAKRVLCEELIRIGILQGDVDELMYLGVVHAFYFHSLGHSVGLDVHDVGGRHRFVHDDHEERSEFLCNRPLEANMVVTVEPGLYFNEVAMRPWLQAPGYDACFDIDKINQYSAVGGIRIEDTVVITKQGVDNLTIVPKSVDAIERLMEADSVVDLYPPLF</sequence>
<reference evidence="8 9" key="1">
    <citation type="submission" date="2016-07" db="EMBL/GenBank/DDBJ databases">
        <title>Pervasive Adenine N6-methylation of Active Genes in Fungi.</title>
        <authorList>
            <consortium name="DOE Joint Genome Institute"/>
            <person name="Mondo S.J."/>
            <person name="Dannebaum R.O."/>
            <person name="Kuo R.C."/>
            <person name="Labutti K."/>
            <person name="Haridas S."/>
            <person name="Kuo A."/>
            <person name="Salamov A."/>
            <person name="Ahrendt S.R."/>
            <person name="Lipzen A."/>
            <person name="Sullivan W."/>
            <person name="Andreopoulos W.B."/>
            <person name="Clum A."/>
            <person name="Lindquist E."/>
            <person name="Daum C."/>
            <person name="Ramamoorthy G.K."/>
            <person name="Gryganskyi A."/>
            <person name="Culley D."/>
            <person name="Magnuson J.K."/>
            <person name="James T.Y."/>
            <person name="O'Malley M.A."/>
            <person name="Stajich J.E."/>
            <person name="Spatafora J.W."/>
            <person name="Visel A."/>
            <person name="Grigoriev I.V."/>
        </authorList>
    </citation>
    <scope>NUCLEOTIDE SEQUENCE [LARGE SCALE GENOMIC DNA]</scope>
    <source>
        <strain evidence="8 9">NRRL 3301</strain>
    </source>
</reference>
<keyword evidence="5" id="KW-0464">Manganese</keyword>
<keyword evidence="9" id="KW-1185">Reference proteome</keyword>
<evidence type="ECO:0000256" key="1">
    <source>
        <dbReference type="ARBA" id="ARBA00001936"/>
    </source>
</evidence>
<dbReference type="SUPFAM" id="SSF55920">
    <property type="entry name" value="Creatinase/aminopeptidase"/>
    <property type="match status" value="1"/>
</dbReference>
<dbReference type="PANTHER" id="PTHR43226:SF1">
    <property type="entry name" value="XAA-PRO DIPEPTIDASE"/>
    <property type="match status" value="1"/>
</dbReference>
<dbReference type="PROSITE" id="PS00491">
    <property type="entry name" value="PROLINE_PEPTIDASE"/>
    <property type="match status" value="1"/>
</dbReference>
<dbReference type="GO" id="GO:0004177">
    <property type="term" value="F:aminopeptidase activity"/>
    <property type="evidence" value="ECO:0007669"/>
    <property type="project" value="UniProtKB-KW"/>
</dbReference>
<dbReference type="STRING" id="101127.A0A1X2GF69"/>
<dbReference type="InterPro" id="IPR001131">
    <property type="entry name" value="Peptidase_M24B_aminopep-P_CS"/>
</dbReference>
<proteinExistence type="inferred from homology"/>
<evidence type="ECO:0000256" key="4">
    <source>
        <dbReference type="ARBA" id="ARBA00022801"/>
    </source>
</evidence>
<dbReference type="PANTHER" id="PTHR43226">
    <property type="entry name" value="XAA-PRO AMINOPEPTIDASE 3"/>
    <property type="match status" value="1"/>
</dbReference>
<comment type="similarity">
    <text evidence="2 6">Belongs to the peptidase M24B family.</text>
</comment>
<dbReference type="AlphaFoldDB" id="A0A1X2GF69"/>
<keyword evidence="8" id="KW-0645">Protease</keyword>
<dbReference type="Gene3D" id="3.40.350.10">
    <property type="entry name" value="Creatinase/prolidase N-terminal domain"/>
    <property type="match status" value="1"/>
</dbReference>
<protein>
    <submittedName>
        <fullName evidence="8">Creatinase/aminopeptidase</fullName>
    </submittedName>
</protein>
<dbReference type="InterPro" id="IPR000994">
    <property type="entry name" value="Pept_M24"/>
</dbReference>
<feature type="domain" description="Peptidase M24" evidence="7">
    <location>
        <begin position="87"/>
        <end position="348"/>
    </location>
</feature>
<dbReference type="OrthoDB" id="10261878at2759"/>
<name>A0A1X2GF69_9FUNG</name>
<evidence type="ECO:0000256" key="2">
    <source>
        <dbReference type="ARBA" id="ARBA00008766"/>
    </source>
</evidence>
<keyword evidence="4" id="KW-0378">Hydrolase</keyword>
<evidence type="ECO:0000256" key="5">
    <source>
        <dbReference type="ARBA" id="ARBA00023211"/>
    </source>
</evidence>
<evidence type="ECO:0000259" key="7">
    <source>
        <dbReference type="Pfam" id="PF00557"/>
    </source>
</evidence>
<comment type="cofactor">
    <cofactor evidence="1">
        <name>Mn(2+)</name>
        <dbReference type="ChEBI" id="CHEBI:29035"/>
    </cofactor>
</comment>
<keyword evidence="3 6" id="KW-0479">Metal-binding</keyword>
<gene>
    <name evidence="8" type="ORF">DM01DRAFT_1336780</name>
</gene>
<evidence type="ECO:0000313" key="9">
    <source>
        <dbReference type="Proteomes" id="UP000242146"/>
    </source>
</evidence>
<dbReference type="EMBL" id="MCGT01000018">
    <property type="protein sequence ID" value="ORX52406.1"/>
    <property type="molecule type" value="Genomic_DNA"/>
</dbReference>
<dbReference type="Proteomes" id="UP000242146">
    <property type="component" value="Unassembled WGS sequence"/>
</dbReference>
<dbReference type="GO" id="GO:0006508">
    <property type="term" value="P:proteolysis"/>
    <property type="evidence" value="ECO:0007669"/>
    <property type="project" value="TreeGrafter"/>
</dbReference>
<comment type="caution">
    <text evidence="8">The sequence shown here is derived from an EMBL/GenBank/DDBJ whole genome shotgun (WGS) entry which is preliminary data.</text>
</comment>
<dbReference type="InterPro" id="IPR029149">
    <property type="entry name" value="Creatin/AminoP/Spt16_N"/>
</dbReference>
<dbReference type="InterPro" id="IPR036005">
    <property type="entry name" value="Creatinase/aminopeptidase-like"/>
</dbReference>
<organism evidence="8 9">
    <name type="scientific">Hesseltinella vesiculosa</name>
    <dbReference type="NCBI Taxonomy" id="101127"/>
    <lineage>
        <taxon>Eukaryota</taxon>
        <taxon>Fungi</taxon>
        <taxon>Fungi incertae sedis</taxon>
        <taxon>Mucoromycota</taxon>
        <taxon>Mucoromycotina</taxon>
        <taxon>Mucoromycetes</taxon>
        <taxon>Mucorales</taxon>
        <taxon>Cunninghamellaceae</taxon>
        <taxon>Hesseltinella</taxon>
    </lineage>
</organism>
<dbReference type="Gene3D" id="3.90.230.10">
    <property type="entry name" value="Creatinase/methionine aminopeptidase superfamily"/>
    <property type="match status" value="1"/>
</dbReference>
<evidence type="ECO:0000313" key="8">
    <source>
        <dbReference type="EMBL" id="ORX52406.1"/>
    </source>
</evidence>
<evidence type="ECO:0000256" key="6">
    <source>
        <dbReference type="RuleBase" id="RU000590"/>
    </source>
</evidence>
<keyword evidence="8" id="KW-0031">Aminopeptidase</keyword>
<dbReference type="GO" id="GO:0046872">
    <property type="term" value="F:metal ion binding"/>
    <property type="evidence" value="ECO:0007669"/>
    <property type="project" value="UniProtKB-KW"/>
</dbReference>
<evidence type="ECO:0000256" key="3">
    <source>
        <dbReference type="ARBA" id="ARBA00022723"/>
    </source>
</evidence>
<dbReference type="Pfam" id="PF00557">
    <property type="entry name" value="Peptidase_M24"/>
    <property type="match status" value="1"/>
</dbReference>
<dbReference type="CDD" id="cd01087">
    <property type="entry name" value="Prolidase"/>
    <property type="match status" value="1"/>
</dbReference>